<gene>
    <name evidence="1" type="ORF">Ahy_A04g020347</name>
</gene>
<keyword evidence="2" id="KW-1185">Reference proteome</keyword>
<dbReference type="EMBL" id="SDMP01000004">
    <property type="protein sequence ID" value="RYR62644.1"/>
    <property type="molecule type" value="Genomic_DNA"/>
</dbReference>
<dbReference type="Proteomes" id="UP000289738">
    <property type="component" value="Chromosome A04"/>
</dbReference>
<protein>
    <submittedName>
        <fullName evidence="1">Uncharacterized protein</fullName>
    </submittedName>
</protein>
<accession>A0A445DHJ2</accession>
<evidence type="ECO:0000313" key="2">
    <source>
        <dbReference type="Proteomes" id="UP000289738"/>
    </source>
</evidence>
<evidence type="ECO:0000313" key="1">
    <source>
        <dbReference type="EMBL" id="RYR62644.1"/>
    </source>
</evidence>
<reference evidence="1 2" key="1">
    <citation type="submission" date="2019-01" db="EMBL/GenBank/DDBJ databases">
        <title>Sequencing of cultivated peanut Arachis hypogaea provides insights into genome evolution and oil improvement.</title>
        <authorList>
            <person name="Chen X."/>
        </authorList>
    </citation>
    <scope>NUCLEOTIDE SEQUENCE [LARGE SCALE GENOMIC DNA]</scope>
    <source>
        <strain evidence="2">cv. Fuhuasheng</strain>
        <tissue evidence="1">Leaves</tissue>
    </source>
</reference>
<name>A0A445DHJ2_ARAHY</name>
<proteinExistence type="predicted"/>
<dbReference type="AlphaFoldDB" id="A0A445DHJ2"/>
<organism evidence="1 2">
    <name type="scientific">Arachis hypogaea</name>
    <name type="common">Peanut</name>
    <dbReference type="NCBI Taxonomy" id="3818"/>
    <lineage>
        <taxon>Eukaryota</taxon>
        <taxon>Viridiplantae</taxon>
        <taxon>Streptophyta</taxon>
        <taxon>Embryophyta</taxon>
        <taxon>Tracheophyta</taxon>
        <taxon>Spermatophyta</taxon>
        <taxon>Magnoliopsida</taxon>
        <taxon>eudicotyledons</taxon>
        <taxon>Gunneridae</taxon>
        <taxon>Pentapetalae</taxon>
        <taxon>rosids</taxon>
        <taxon>fabids</taxon>
        <taxon>Fabales</taxon>
        <taxon>Fabaceae</taxon>
        <taxon>Papilionoideae</taxon>
        <taxon>50 kb inversion clade</taxon>
        <taxon>dalbergioids sensu lato</taxon>
        <taxon>Dalbergieae</taxon>
        <taxon>Pterocarpus clade</taxon>
        <taxon>Arachis</taxon>
    </lineage>
</organism>
<sequence>MGANCNSSIQSNLPFFDEIAPPPFYNVAVGVFVSVTLDFVLKGYTFEVSPMTMQHHDHHVYHRHHHHIMIQRIIKYGTSDNNLQELSPSDSLR</sequence>
<comment type="caution">
    <text evidence="1">The sequence shown here is derived from an EMBL/GenBank/DDBJ whole genome shotgun (WGS) entry which is preliminary data.</text>
</comment>